<dbReference type="Gene3D" id="3.40.30.10">
    <property type="entry name" value="Glutaredoxin"/>
    <property type="match status" value="1"/>
</dbReference>
<dbReference type="Proteomes" id="UP000218644">
    <property type="component" value="Unassembled WGS sequence"/>
</dbReference>
<feature type="compositionally biased region" description="Pro residues" evidence="2">
    <location>
        <begin position="1"/>
        <end position="13"/>
    </location>
</feature>
<organism evidence="6 8">
    <name type="scientific">Vandammella animalimorsus</name>
    <dbReference type="NCBI Taxonomy" id="2029117"/>
    <lineage>
        <taxon>Bacteria</taxon>
        <taxon>Pseudomonadati</taxon>
        <taxon>Pseudomonadota</taxon>
        <taxon>Betaproteobacteria</taxon>
        <taxon>Burkholderiales</taxon>
        <taxon>Comamonadaceae</taxon>
        <taxon>Vandammella</taxon>
    </lineage>
</organism>
<proteinExistence type="predicted"/>
<evidence type="ECO:0000256" key="2">
    <source>
        <dbReference type="SAM" id="MobiDB-lite"/>
    </source>
</evidence>
<keyword evidence="3" id="KW-1133">Transmembrane helix</keyword>
<sequence length="200" mass="21248">MKTPAPAPSPVPASSPTSSPAHDGHGAAQGPGRRQWLLWGGGLALAAAGAGGYWGWLRQRHSAAEAALWSIALPRLDGHLLALRDYLGRPLLLNFWATWCAPCVQELPLLNQWQRQRPDWAVVGIAVDTLPNVQRFAQRMALDFPIGIAGGGQGMALARALGGTGGLPLTVLANAQGQIRARKLGQIEPADLQQWQSLLA</sequence>
<protein>
    <submittedName>
        <fullName evidence="6">Redoxin</fullName>
    </submittedName>
</protein>
<dbReference type="PANTHER" id="PTHR42852">
    <property type="entry name" value="THIOL:DISULFIDE INTERCHANGE PROTEIN DSBE"/>
    <property type="match status" value="1"/>
</dbReference>
<evidence type="ECO:0000313" key="8">
    <source>
        <dbReference type="Proteomes" id="UP000218644"/>
    </source>
</evidence>
<dbReference type="Proteomes" id="UP000218054">
    <property type="component" value="Unassembled WGS sequence"/>
</dbReference>
<keyword evidence="3" id="KW-0472">Membrane</keyword>
<dbReference type="GO" id="GO:0015036">
    <property type="term" value="F:disulfide oxidoreductase activity"/>
    <property type="evidence" value="ECO:0007669"/>
    <property type="project" value="UniProtKB-ARBA"/>
</dbReference>
<evidence type="ECO:0000313" key="6">
    <source>
        <dbReference type="EMBL" id="PAT41422.1"/>
    </source>
</evidence>
<keyword evidence="1" id="KW-0676">Redox-active center</keyword>
<evidence type="ECO:0000313" key="5">
    <source>
        <dbReference type="EMBL" id="PAT36739.1"/>
    </source>
</evidence>
<dbReference type="AlphaFoldDB" id="A0A2A2AUS2"/>
<feature type="region of interest" description="Disordered" evidence="2">
    <location>
        <begin position="1"/>
        <end position="31"/>
    </location>
</feature>
<dbReference type="InterPro" id="IPR017937">
    <property type="entry name" value="Thioredoxin_CS"/>
</dbReference>
<dbReference type="PROSITE" id="PS00194">
    <property type="entry name" value="THIOREDOXIN_1"/>
    <property type="match status" value="1"/>
</dbReference>
<dbReference type="EMBL" id="NSJD01000001">
    <property type="protein sequence ID" value="PAT41422.1"/>
    <property type="molecule type" value="Genomic_DNA"/>
</dbReference>
<comment type="caution">
    <text evidence="6">The sequence shown here is derived from an EMBL/GenBank/DDBJ whole genome shotgun (WGS) entry which is preliminary data.</text>
</comment>
<feature type="transmembrane region" description="Helical" evidence="3">
    <location>
        <begin position="36"/>
        <end position="56"/>
    </location>
</feature>
<keyword evidence="7" id="KW-1185">Reference proteome</keyword>
<accession>A0A2A2AGL7</accession>
<gene>
    <name evidence="6" type="ORF">CK623_00300</name>
    <name evidence="5" type="ORF">CK625_09655</name>
</gene>
<dbReference type="PANTHER" id="PTHR42852:SF13">
    <property type="entry name" value="PROTEIN DIPZ"/>
    <property type="match status" value="1"/>
</dbReference>
<dbReference type="PROSITE" id="PS51318">
    <property type="entry name" value="TAT"/>
    <property type="match status" value="1"/>
</dbReference>
<keyword evidence="3" id="KW-0812">Transmembrane</keyword>
<dbReference type="PROSITE" id="PS51352">
    <property type="entry name" value="THIOREDOXIN_2"/>
    <property type="match status" value="1"/>
</dbReference>
<evidence type="ECO:0000256" key="1">
    <source>
        <dbReference type="ARBA" id="ARBA00023284"/>
    </source>
</evidence>
<name>A0A2A2AUS2_9BURK</name>
<dbReference type="SUPFAM" id="SSF52833">
    <property type="entry name" value="Thioredoxin-like"/>
    <property type="match status" value="1"/>
</dbReference>
<reference evidence="7 8" key="1">
    <citation type="submission" date="2017-08" db="EMBL/GenBank/DDBJ databases">
        <title>WGS of Clinical strains of the CDC Group NO-1 linked to zoonotic infections in humans.</title>
        <authorList>
            <person name="Bernier A.-M."/>
            <person name="Bernard K."/>
        </authorList>
    </citation>
    <scope>NUCLEOTIDE SEQUENCE [LARGE SCALE GENOMIC DNA]</scope>
    <source>
        <strain evidence="5 7">NML00-0135</strain>
        <strain evidence="6 8">NML79-0751</strain>
    </source>
</reference>
<dbReference type="EMBL" id="NSJB01000007">
    <property type="protein sequence ID" value="PAT36739.1"/>
    <property type="molecule type" value="Genomic_DNA"/>
</dbReference>
<dbReference type="InterPro" id="IPR006311">
    <property type="entry name" value="TAT_signal"/>
</dbReference>
<dbReference type="InterPro" id="IPR000866">
    <property type="entry name" value="AhpC/TSA"/>
</dbReference>
<feature type="domain" description="Thioredoxin" evidence="4">
    <location>
        <begin position="62"/>
        <end position="200"/>
    </location>
</feature>
<evidence type="ECO:0000259" key="4">
    <source>
        <dbReference type="PROSITE" id="PS51352"/>
    </source>
</evidence>
<dbReference type="GO" id="GO:0016209">
    <property type="term" value="F:antioxidant activity"/>
    <property type="evidence" value="ECO:0007669"/>
    <property type="project" value="InterPro"/>
</dbReference>
<dbReference type="InterPro" id="IPR050553">
    <property type="entry name" value="Thioredoxin_ResA/DsbE_sf"/>
</dbReference>
<dbReference type="RefSeq" id="WP_095540108.1">
    <property type="nucleotide sequence ID" value="NZ_NSJB01000007.1"/>
</dbReference>
<evidence type="ECO:0000256" key="3">
    <source>
        <dbReference type="SAM" id="Phobius"/>
    </source>
</evidence>
<evidence type="ECO:0000313" key="7">
    <source>
        <dbReference type="Proteomes" id="UP000218054"/>
    </source>
</evidence>
<dbReference type="Pfam" id="PF00578">
    <property type="entry name" value="AhpC-TSA"/>
    <property type="match status" value="1"/>
</dbReference>
<dbReference type="InterPro" id="IPR013766">
    <property type="entry name" value="Thioredoxin_domain"/>
</dbReference>
<dbReference type="InterPro" id="IPR036249">
    <property type="entry name" value="Thioredoxin-like_sf"/>
</dbReference>
<accession>A0A2A2AUS2</accession>
<dbReference type="CDD" id="cd02966">
    <property type="entry name" value="TlpA_like_family"/>
    <property type="match status" value="1"/>
</dbReference>